<name>A0ABP1JAK1_9EUKA</name>
<accession>A0ABP1JAK1</accession>
<gene>
    <name evidence="1" type="ORF">HINF_LOCUS34883</name>
</gene>
<organism evidence="1 2">
    <name type="scientific">Hexamita inflata</name>
    <dbReference type="NCBI Taxonomy" id="28002"/>
    <lineage>
        <taxon>Eukaryota</taxon>
        <taxon>Metamonada</taxon>
        <taxon>Diplomonadida</taxon>
        <taxon>Hexamitidae</taxon>
        <taxon>Hexamitinae</taxon>
        <taxon>Hexamita</taxon>
    </lineage>
</organism>
<dbReference type="EMBL" id="CAXDID020000125">
    <property type="protein sequence ID" value="CAL6033266.1"/>
    <property type="molecule type" value="Genomic_DNA"/>
</dbReference>
<comment type="caution">
    <text evidence="1">The sequence shown here is derived from an EMBL/GenBank/DDBJ whole genome shotgun (WGS) entry which is preliminary data.</text>
</comment>
<protein>
    <submittedName>
        <fullName evidence="1">Hypothetical_protein</fullName>
    </submittedName>
</protein>
<proteinExistence type="predicted"/>
<reference evidence="1 2" key="1">
    <citation type="submission" date="2024-07" db="EMBL/GenBank/DDBJ databases">
        <authorList>
            <person name="Akdeniz Z."/>
        </authorList>
    </citation>
    <scope>NUCLEOTIDE SEQUENCE [LARGE SCALE GENOMIC DNA]</scope>
</reference>
<evidence type="ECO:0000313" key="2">
    <source>
        <dbReference type="Proteomes" id="UP001642409"/>
    </source>
</evidence>
<keyword evidence="2" id="KW-1185">Reference proteome</keyword>
<evidence type="ECO:0000313" key="1">
    <source>
        <dbReference type="EMBL" id="CAL6033266.1"/>
    </source>
</evidence>
<dbReference type="Proteomes" id="UP001642409">
    <property type="component" value="Unassembled WGS sequence"/>
</dbReference>
<sequence>MQLQQTAHPTRLFRHEVKITFPLTLDRLKKIAQNIAETVSNISEKYVDTKYRVYIVRDTIVRRPPPLHQIMNSRTRLTDTQKTQLEENFVVQLQQCYNIQTQGVKEAVAFFQELSMGDKRKFNWMALDRSIEHHSYPTKSYSYKYINEAVASKYADKWPQEVKDAAKLQAQKEMAELQQYLHTRGIQMTPTDMRRQVIDTVYARVSQDSAVLQCPKKVLVDMLRHFLSDDAAVNAVAVPAVVPALPAPELNEQVAMFDFFGHPESQEMAHASEELQIQAPAVQELEENSMSDMFRVWDE</sequence>